<gene>
    <name evidence="2" type="ORF">BSO21_18820</name>
</gene>
<dbReference type="EMBL" id="MPVP01000126">
    <property type="protein sequence ID" value="OMD29926.1"/>
    <property type="molecule type" value="Genomic_DNA"/>
</dbReference>
<dbReference type="InterPro" id="IPR041657">
    <property type="entry name" value="HTH_17"/>
</dbReference>
<evidence type="ECO:0000313" key="3">
    <source>
        <dbReference type="Proteomes" id="UP000187158"/>
    </source>
</evidence>
<dbReference type="Proteomes" id="UP000187158">
    <property type="component" value="Unassembled WGS sequence"/>
</dbReference>
<evidence type="ECO:0000313" key="2">
    <source>
        <dbReference type="EMBL" id="OMD29926.1"/>
    </source>
</evidence>
<comment type="caution">
    <text evidence="2">The sequence shown here is derived from an EMBL/GenBank/DDBJ whole genome shotgun (WGS) entry which is preliminary data.</text>
</comment>
<feature type="domain" description="Helix-turn-helix" evidence="1">
    <location>
        <begin position="35"/>
        <end position="88"/>
    </location>
</feature>
<proteinExistence type="predicted"/>
<evidence type="ECO:0000259" key="1">
    <source>
        <dbReference type="Pfam" id="PF12728"/>
    </source>
</evidence>
<protein>
    <recommendedName>
        <fullName evidence="1">Helix-turn-helix domain-containing protein</fullName>
    </recommendedName>
</protein>
<sequence length="97" mass="11302">MSLIEKAIAEMVAIQVAEVEKRIMERLSSGSDESLTFTEACEYLNMSEYTLRNLCKTKRIPFRTIGAEGSKSPRYIFRSNSLDQWIREEEERNYQPS</sequence>
<reference evidence="2 3" key="1">
    <citation type="submission" date="2016-11" db="EMBL/GenBank/DDBJ databases">
        <title>Paenibacillus species isolates.</title>
        <authorList>
            <person name="Beno S.M."/>
        </authorList>
    </citation>
    <scope>NUCLEOTIDE SEQUENCE [LARGE SCALE GENOMIC DNA]</scope>
    <source>
        <strain evidence="2 3">FSL H7-0433</strain>
    </source>
</reference>
<dbReference type="RefSeq" id="WP_076219405.1">
    <property type="nucleotide sequence ID" value="NZ_MPVP01000126.1"/>
</dbReference>
<dbReference type="Pfam" id="PF12728">
    <property type="entry name" value="HTH_17"/>
    <property type="match status" value="1"/>
</dbReference>
<keyword evidence="3" id="KW-1185">Reference proteome</keyword>
<organism evidence="2 3">
    <name type="scientific">Paenibacillus odorifer</name>
    <dbReference type="NCBI Taxonomy" id="189426"/>
    <lineage>
        <taxon>Bacteria</taxon>
        <taxon>Bacillati</taxon>
        <taxon>Bacillota</taxon>
        <taxon>Bacilli</taxon>
        <taxon>Bacillales</taxon>
        <taxon>Paenibacillaceae</taxon>
        <taxon>Paenibacillus</taxon>
    </lineage>
</organism>
<accession>A0ABX3GL12</accession>
<name>A0ABX3GL12_9BACL</name>